<dbReference type="Proteomes" id="UP000694580">
    <property type="component" value="Chromosome 4"/>
</dbReference>
<feature type="region of interest" description="Disordered" evidence="1">
    <location>
        <begin position="393"/>
        <end position="470"/>
    </location>
</feature>
<evidence type="ECO:0008006" key="4">
    <source>
        <dbReference type="Google" id="ProtNLM"/>
    </source>
</evidence>
<feature type="compositionally biased region" description="Basic and acidic residues" evidence="1">
    <location>
        <begin position="229"/>
        <end position="243"/>
    </location>
</feature>
<reference evidence="2" key="3">
    <citation type="submission" date="2025-09" db="UniProtKB">
        <authorList>
            <consortium name="Ensembl"/>
        </authorList>
    </citation>
    <scope>IDENTIFICATION</scope>
</reference>
<reference evidence="2" key="2">
    <citation type="submission" date="2025-08" db="UniProtKB">
        <authorList>
            <consortium name="Ensembl"/>
        </authorList>
    </citation>
    <scope>IDENTIFICATION</scope>
</reference>
<sequence length="503" mass="56888">MLRFVLDCLRPSRQRAGERDISLDKVATDIEGCHGQRDAEVTELQDVLVQEQTALEEQRVQTQETQQALEQLVQHRKELKEQIALIQEQRSQERHLLLSLQEEKDELELSMQEYEEELSRTQEELKRLQEEVRHAGGMVKDARVQIGPLQDSIRQSYTEISRAQQRLGELIAELIAVEGNSAVDTSLQVGPITAEDVETEMEEEEKDEDSEQDDHLLQEHEEEEQTGLKSKEEIQKPRHREAIKSSGSSSFTEITLTEVKEEGQSSRSVTPQQIESPGLEEEDIPSVQSLMTQSTNCTVIGLYDFYHPDPFPDDDLFKYKPFPKLDIYDAFSKDPFKGTDPFASDILFSQVSEELALQAGPFSPTSESVLSDPECPNYRKDGDIELQLSVPNGIEPVSDTQEDSIAPKPNPNDCEVGNHETEHDSSGSVMISADPSDYKDDYNSDASSDDADPDFTCPEPPTPEKIHPDHADLNKTVFANFWALKEVSLTIVPKPMAWMRKQM</sequence>
<feature type="compositionally biased region" description="Polar residues" evidence="1">
    <location>
        <begin position="265"/>
        <end position="275"/>
    </location>
</feature>
<gene>
    <name evidence="2" type="primary">LOC114789268</name>
</gene>
<feature type="compositionally biased region" description="Basic and acidic residues" evidence="1">
    <location>
        <begin position="416"/>
        <end position="425"/>
    </location>
</feature>
<feature type="compositionally biased region" description="Polar residues" evidence="1">
    <location>
        <begin position="245"/>
        <end position="255"/>
    </location>
</feature>
<proteinExistence type="predicted"/>
<organism evidence="2 3">
    <name type="scientific">Denticeps clupeoides</name>
    <name type="common">denticle herring</name>
    <dbReference type="NCBI Taxonomy" id="299321"/>
    <lineage>
        <taxon>Eukaryota</taxon>
        <taxon>Metazoa</taxon>
        <taxon>Chordata</taxon>
        <taxon>Craniata</taxon>
        <taxon>Vertebrata</taxon>
        <taxon>Euteleostomi</taxon>
        <taxon>Actinopterygii</taxon>
        <taxon>Neopterygii</taxon>
        <taxon>Teleostei</taxon>
        <taxon>Clupei</taxon>
        <taxon>Clupeiformes</taxon>
        <taxon>Denticipitoidei</taxon>
        <taxon>Denticipitidae</taxon>
        <taxon>Denticeps</taxon>
    </lineage>
</organism>
<name>A0AAY4CW86_9TELE</name>
<evidence type="ECO:0000313" key="3">
    <source>
        <dbReference type="Proteomes" id="UP000694580"/>
    </source>
</evidence>
<keyword evidence="3" id="KW-1185">Reference proteome</keyword>
<evidence type="ECO:0000313" key="2">
    <source>
        <dbReference type="Ensembl" id="ENSDCDP00010037388.1"/>
    </source>
</evidence>
<dbReference type="Ensembl" id="ENSDCDT00010046954.1">
    <property type="protein sequence ID" value="ENSDCDP00010037388.1"/>
    <property type="gene ID" value="ENSDCDG00010024384.1"/>
</dbReference>
<feature type="region of interest" description="Disordered" evidence="1">
    <location>
        <begin position="197"/>
        <end position="283"/>
    </location>
</feature>
<accession>A0AAY4CW86</accession>
<evidence type="ECO:0000256" key="1">
    <source>
        <dbReference type="SAM" id="MobiDB-lite"/>
    </source>
</evidence>
<feature type="compositionally biased region" description="Acidic residues" evidence="1">
    <location>
        <begin position="197"/>
        <end position="212"/>
    </location>
</feature>
<protein>
    <recommendedName>
        <fullName evidence="4">Epidermal growth factor receptor substrate 15</fullName>
    </recommendedName>
</protein>
<dbReference type="AlphaFoldDB" id="A0AAY4CW86"/>
<dbReference type="GeneTree" id="ENSGT00940000155751"/>
<reference evidence="2 3" key="1">
    <citation type="submission" date="2020-06" db="EMBL/GenBank/DDBJ databases">
        <authorList>
            <consortium name="Wellcome Sanger Institute Data Sharing"/>
        </authorList>
    </citation>
    <scope>NUCLEOTIDE SEQUENCE [LARGE SCALE GENOMIC DNA]</scope>
</reference>
<feature type="region of interest" description="Disordered" evidence="1">
    <location>
        <begin position="361"/>
        <end position="380"/>
    </location>
</feature>